<organism evidence="13 14">
    <name type="scientific">Planococcus glaciei</name>
    <dbReference type="NCBI Taxonomy" id="459472"/>
    <lineage>
        <taxon>Bacteria</taxon>
        <taxon>Bacillati</taxon>
        <taxon>Bacillota</taxon>
        <taxon>Bacilli</taxon>
        <taxon>Bacillales</taxon>
        <taxon>Caryophanaceae</taxon>
        <taxon>Planococcus</taxon>
    </lineage>
</organism>
<dbReference type="SUPFAM" id="SSF143865">
    <property type="entry name" value="CorA soluble domain-like"/>
    <property type="match status" value="1"/>
</dbReference>
<dbReference type="Proteomes" id="UP000509222">
    <property type="component" value="Chromosome"/>
</dbReference>
<dbReference type="InterPro" id="IPR045863">
    <property type="entry name" value="CorA_TM1_TM2"/>
</dbReference>
<evidence type="ECO:0000256" key="2">
    <source>
        <dbReference type="ARBA" id="ARBA00009765"/>
    </source>
</evidence>
<dbReference type="SUPFAM" id="SSF144083">
    <property type="entry name" value="Magnesium transport protein CorA, transmembrane region"/>
    <property type="match status" value="1"/>
</dbReference>
<dbReference type="InterPro" id="IPR002523">
    <property type="entry name" value="MgTranspt_CorA/ZnTranspt_ZntB"/>
</dbReference>
<dbReference type="AlphaFoldDB" id="A0A7H8QA48"/>
<dbReference type="EMBL" id="CP051177">
    <property type="protein sequence ID" value="QKX50730.1"/>
    <property type="molecule type" value="Genomic_DNA"/>
</dbReference>
<protein>
    <submittedName>
        <fullName evidence="13">Magnesium transporter CorA</fullName>
    </submittedName>
</protein>
<evidence type="ECO:0000256" key="8">
    <source>
        <dbReference type="ARBA" id="ARBA00023065"/>
    </source>
</evidence>
<sequence>MPRYSFKDAIWQEEGDVRDQEFLKFLPDNQKMHSWIRESRDVSVNILHADTSEQGNEAIWGSLIYRQNPKKKNDLNVFHFYLSRDILVTNELNFDVDEDLDKQSILKQMKEKESTIELMMVLLGDMISSILHQIDVFEEQLRDLLWEIRERNDKNTLDRIEVVRHEILLWQNLVMGFLEIKMAIFETFGEDAENGKEYIRTSTRIDRCIMLVRSYKDEINNMVDMENVVANYRGNEIMKTLTVLTTLFTPVMAFGALWGMNFKNMPELEWTYGYLASLILIIASTVFLYFYLKHRGWTGDILKTALKKGTKVKKQQRS</sequence>
<dbReference type="GO" id="GO:0015087">
    <property type="term" value="F:cobalt ion transmembrane transporter activity"/>
    <property type="evidence" value="ECO:0007669"/>
    <property type="project" value="TreeGrafter"/>
</dbReference>
<evidence type="ECO:0000256" key="7">
    <source>
        <dbReference type="ARBA" id="ARBA00022989"/>
    </source>
</evidence>
<keyword evidence="7 12" id="KW-1133">Transmembrane helix</keyword>
<evidence type="ECO:0000313" key="14">
    <source>
        <dbReference type="Proteomes" id="UP000509222"/>
    </source>
</evidence>
<dbReference type="GO" id="GO:0015095">
    <property type="term" value="F:magnesium ion transmembrane transporter activity"/>
    <property type="evidence" value="ECO:0007669"/>
    <property type="project" value="TreeGrafter"/>
</dbReference>
<keyword evidence="14" id="KW-1185">Reference proteome</keyword>
<dbReference type="RefSeq" id="WP_176294447.1">
    <property type="nucleotide sequence ID" value="NZ_CP051177.1"/>
</dbReference>
<keyword evidence="5 12" id="KW-0812">Transmembrane</keyword>
<comment type="catalytic activity">
    <reaction evidence="10">
        <text>Mg(2+)(in) = Mg(2+)(out)</text>
        <dbReference type="Rhea" id="RHEA:29827"/>
        <dbReference type="ChEBI" id="CHEBI:18420"/>
    </reaction>
</comment>
<keyword evidence="3" id="KW-0813">Transport</keyword>
<evidence type="ECO:0000256" key="12">
    <source>
        <dbReference type="SAM" id="Phobius"/>
    </source>
</evidence>
<keyword evidence="8" id="KW-0406">Ion transport</keyword>
<dbReference type="GO" id="GO:0000287">
    <property type="term" value="F:magnesium ion binding"/>
    <property type="evidence" value="ECO:0007669"/>
    <property type="project" value="TreeGrafter"/>
</dbReference>
<dbReference type="PANTHER" id="PTHR46494:SF2">
    <property type="entry name" value="MAGNESIUM TRANSPORT PROTEIN CORA"/>
    <property type="match status" value="1"/>
</dbReference>
<dbReference type="GO" id="GO:0005886">
    <property type="term" value="C:plasma membrane"/>
    <property type="evidence" value="ECO:0007669"/>
    <property type="project" value="UniProtKB-SubCell"/>
</dbReference>
<evidence type="ECO:0000256" key="9">
    <source>
        <dbReference type="ARBA" id="ARBA00023136"/>
    </source>
</evidence>
<evidence type="ECO:0000256" key="6">
    <source>
        <dbReference type="ARBA" id="ARBA00022842"/>
    </source>
</evidence>
<dbReference type="Gene3D" id="1.20.58.340">
    <property type="entry name" value="Magnesium transport protein CorA, transmembrane region"/>
    <property type="match status" value="1"/>
</dbReference>
<dbReference type="GO" id="GO:0050897">
    <property type="term" value="F:cobalt ion binding"/>
    <property type="evidence" value="ECO:0007669"/>
    <property type="project" value="TreeGrafter"/>
</dbReference>
<keyword evidence="4" id="KW-1003">Cell membrane</keyword>
<dbReference type="Pfam" id="PF01544">
    <property type="entry name" value="CorA"/>
    <property type="match status" value="1"/>
</dbReference>
<dbReference type="CDD" id="cd12821">
    <property type="entry name" value="EcCorA_ZntB-like"/>
    <property type="match status" value="1"/>
</dbReference>
<dbReference type="InterPro" id="IPR045861">
    <property type="entry name" value="CorA_cytoplasmic_dom"/>
</dbReference>
<evidence type="ECO:0000256" key="10">
    <source>
        <dbReference type="ARBA" id="ARBA00034269"/>
    </source>
</evidence>
<reference evidence="13 14" key="1">
    <citation type="submission" date="2020-04" db="EMBL/GenBank/DDBJ databases">
        <authorList>
            <person name="Pajer P."/>
            <person name="Broz P."/>
        </authorList>
    </citation>
    <scope>NUCLEOTIDE SEQUENCE [LARGE SCALE GENOMIC DNA]</scope>
    <source>
        <strain evidence="14">NRL-ATB46093</strain>
    </source>
</reference>
<evidence type="ECO:0000256" key="3">
    <source>
        <dbReference type="ARBA" id="ARBA00022448"/>
    </source>
</evidence>
<evidence type="ECO:0000256" key="4">
    <source>
        <dbReference type="ARBA" id="ARBA00022475"/>
    </source>
</evidence>
<name>A0A7H8QA48_9BACL</name>
<evidence type="ECO:0000313" key="13">
    <source>
        <dbReference type="EMBL" id="QKX50730.1"/>
    </source>
</evidence>
<feature type="transmembrane region" description="Helical" evidence="12">
    <location>
        <begin position="241"/>
        <end position="260"/>
    </location>
</feature>
<feature type="transmembrane region" description="Helical" evidence="12">
    <location>
        <begin position="272"/>
        <end position="292"/>
    </location>
</feature>
<comment type="function">
    <text evidence="11">Mediates influx of magnesium ions. Alternates between open and closed states. Activated by low cytoplasmic Mg(2+) levels. Inactive when cytoplasmic Mg(2+) levels are high.</text>
</comment>
<dbReference type="PANTHER" id="PTHR46494">
    <property type="entry name" value="CORA FAMILY METAL ION TRANSPORTER (EUROFUNG)"/>
    <property type="match status" value="1"/>
</dbReference>
<comment type="subcellular location">
    <subcellularLocation>
        <location evidence="1">Cell membrane</location>
        <topology evidence="1">Multi-pass membrane protein</topology>
    </subcellularLocation>
</comment>
<proteinExistence type="inferred from homology"/>
<evidence type="ECO:0000256" key="5">
    <source>
        <dbReference type="ARBA" id="ARBA00022692"/>
    </source>
</evidence>
<accession>A0A7H8QA48</accession>
<keyword evidence="6" id="KW-0460">Magnesium</keyword>
<evidence type="ECO:0000256" key="1">
    <source>
        <dbReference type="ARBA" id="ARBA00004651"/>
    </source>
</evidence>
<comment type="similarity">
    <text evidence="2">Belongs to the CorA metal ion transporter (MIT) (TC 1.A.35) family.</text>
</comment>
<dbReference type="FunFam" id="1.20.58.340:FF:000004">
    <property type="entry name" value="Magnesium transport protein CorA"/>
    <property type="match status" value="1"/>
</dbReference>
<gene>
    <name evidence="13" type="ORF">HF394_09115</name>
</gene>
<keyword evidence="9 12" id="KW-0472">Membrane</keyword>
<evidence type="ECO:0000256" key="11">
    <source>
        <dbReference type="ARBA" id="ARBA00045497"/>
    </source>
</evidence>
<reference evidence="14" key="2">
    <citation type="submission" date="2020-06" db="EMBL/GenBank/DDBJ databases">
        <title>Isolation of Planomicrobium glaciei.</title>
        <authorList>
            <person name="Malisova L."/>
            <person name="Safrankova R."/>
            <person name="Jakubu V."/>
            <person name="Spanelova P."/>
        </authorList>
    </citation>
    <scope>NUCLEOTIDE SEQUENCE [LARGE SCALE GENOMIC DNA]</scope>
    <source>
        <strain evidence="14">NRL-ATB46093</strain>
    </source>
</reference>